<sequence>ACSGHAQVVPRLRGFYPFFLQGAHEIVRVGRAAVGAFLGIIAADFADTGGQGLHQQIAVRVELGQGAFHPLIGGAAAQVPGLAHLGGEL</sequence>
<feature type="non-terminal residue" evidence="1">
    <location>
        <position position="1"/>
    </location>
</feature>
<protein>
    <submittedName>
        <fullName evidence="1">Uncharacterized protein</fullName>
    </submittedName>
</protein>
<comment type="caution">
    <text evidence="1">The sequence shown here is derived from an EMBL/GenBank/DDBJ whole genome shotgun (WGS) entry which is preliminary data.</text>
</comment>
<organism evidence="1">
    <name type="scientific">Tanacetum cinerariifolium</name>
    <name type="common">Dalmatian daisy</name>
    <name type="synonym">Chrysanthemum cinerariifolium</name>
    <dbReference type="NCBI Taxonomy" id="118510"/>
    <lineage>
        <taxon>Eukaryota</taxon>
        <taxon>Viridiplantae</taxon>
        <taxon>Streptophyta</taxon>
        <taxon>Embryophyta</taxon>
        <taxon>Tracheophyta</taxon>
        <taxon>Spermatophyta</taxon>
        <taxon>Magnoliopsida</taxon>
        <taxon>eudicotyledons</taxon>
        <taxon>Gunneridae</taxon>
        <taxon>Pentapetalae</taxon>
        <taxon>asterids</taxon>
        <taxon>campanulids</taxon>
        <taxon>Asterales</taxon>
        <taxon>Asteraceae</taxon>
        <taxon>Asteroideae</taxon>
        <taxon>Anthemideae</taxon>
        <taxon>Anthemidinae</taxon>
        <taxon>Tanacetum</taxon>
    </lineage>
</organism>
<gene>
    <name evidence="1" type="ORF">Tci_928954</name>
</gene>
<evidence type="ECO:0000313" key="1">
    <source>
        <dbReference type="EMBL" id="GFD56985.1"/>
    </source>
</evidence>
<proteinExistence type="predicted"/>
<name>A0A699XAT2_TANCI</name>
<dbReference type="AlphaFoldDB" id="A0A699XAT2"/>
<reference evidence="1" key="1">
    <citation type="journal article" date="2019" name="Sci. Rep.">
        <title>Draft genome of Tanacetum cinerariifolium, the natural source of mosquito coil.</title>
        <authorList>
            <person name="Yamashiro T."/>
            <person name="Shiraishi A."/>
            <person name="Satake H."/>
            <person name="Nakayama K."/>
        </authorList>
    </citation>
    <scope>NUCLEOTIDE SEQUENCE</scope>
</reference>
<dbReference type="EMBL" id="BKCJ011835626">
    <property type="protein sequence ID" value="GFD56985.1"/>
    <property type="molecule type" value="Genomic_DNA"/>
</dbReference>
<feature type="non-terminal residue" evidence="1">
    <location>
        <position position="89"/>
    </location>
</feature>
<accession>A0A699XAT2</accession>